<dbReference type="eggNOG" id="ENOG502TMD3">
    <property type="taxonomic scope" value="Eukaryota"/>
</dbReference>
<dbReference type="OrthoDB" id="10467436at2759"/>
<gene>
    <name evidence="3" type="ORF">BN1204_044330</name>
    <name evidence="2" type="ORF">NCLIV_044330</name>
</gene>
<feature type="compositionally biased region" description="Polar residues" evidence="1">
    <location>
        <begin position="181"/>
        <end position="193"/>
    </location>
</feature>
<dbReference type="EMBL" id="FR823385">
    <property type="protein sequence ID" value="CBZ51371.1"/>
    <property type="molecule type" value="Genomic_DNA"/>
</dbReference>
<protein>
    <submittedName>
        <fullName evidence="2">Uncharacterized protein</fullName>
    </submittedName>
</protein>
<reference evidence="4" key="3">
    <citation type="journal article" date="2012" name="PLoS Pathog.">
        <title>Comparative genomics of the apicomplexan parasites Toxoplasma gondii and Neospora caninum: Coccidia differing in host range and transmission strategy.</title>
        <authorList>
            <person name="Reid A.J."/>
            <person name="Vermont S.J."/>
            <person name="Cotton J.A."/>
            <person name="Harris D."/>
            <person name="Hill-Cawthorne G.A."/>
            <person name="Konen-Waisman S."/>
            <person name="Latham S.M."/>
            <person name="Mourier T."/>
            <person name="Norton R."/>
            <person name="Quail M.A."/>
            <person name="Sanders M."/>
            <person name="Shanmugam D."/>
            <person name="Sohal A."/>
            <person name="Wasmuth J.D."/>
            <person name="Brunk B."/>
            <person name="Grigg M.E."/>
            <person name="Howard J.C."/>
            <person name="Parkinson J."/>
            <person name="Roos D.S."/>
            <person name="Trees A.J."/>
            <person name="Berriman M."/>
            <person name="Pain A."/>
            <person name="Wastling J.M."/>
        </authorList>
    </citation>
    <scope>NUCLEOTIDE SEQUENCE [LARGE SCALE GENOMIC DNA]</scope>
    <source>
        <strain evidence="4">Liverpool</strain>
    </source>
</reference>
<evidence type="ECO:0000313" key="4">
    <source>
        <dbReference type="Proteomes" id="UP000007494"/>
    </source>
</evidence>
<dbReference type="VEuPathDB" id="ToxoDB:NCLIV_044330"/>
<reference evidence="3" key="4">
    <citation type="journal article" date="2015" name="PLoS ONE">
        <title>Comprehensive Evaluation of Toxoplasma gondii VEG and Neospora caninum LIV Genomes with Tachyzoite Stage Transcriptome and Proteome Defines Novel Transcript Features.</title>
        <authorList>
            <person name="Ramaprasad A."/>
            <person name="Mourier T."/>
            <person name="Naeem R."/>
            <person name="Malas T.B."/>
            <person name="Moussa E."/>
            <person name="Panigrahi A."/>
            <person name="Vermont S.J."/>
            <person name="Otto T.D."/>
            <person name="Wastling J."/>
            <person name="Pain A."/>
        </authorList>
    </citation>
    <scope>NUCLEOTIDE SEQUENCE</scope>
    <source>
        <strain evidence="3">Liverpool</strain>
    </source>
</reference>
<dbReference type="EMBL" id="LN714484">
    <property type="protein sequence ID" value="CEL68690.1"/>
    <property type="molecule type" value="Genomic_DNA"/>
</dbReference>
<dbReference type="InParanoid" id="F0VAZ5"/>
<reference evidence="2" key="1">
    <citation type="submission" date="2011-02" db="EMBL/GenBank/DDBJ databases">
        <authorList>
            <person name="Aslett M."/>
        </authorList>
    </citation>
    <scope>NUCLEOTIDE SEQUENCE</scope>
    <source>
        <strain evidence="2">Liverpool</strain>
    </source>
</reference>
<evidence type="ECO:0000313" key="3">
    <source>
        <dbReference type="EMBL" id="CEL68690.1"/>
    </source>
</evidence>
<organism evidence="2 4">
    <name type="scientific">Neospora caninum (strain Liverpool)</name>
    <dbReference type="NCBI Taxonomy" id="572307"/>
    <lineage>
        <taxon>Eukaryota</taxon>
        <taxon>Sar</taxon>
        <taxon>Alveolata</taxon>
        <taxon>Apicomplexa</taxon>
        <taxon>Conoidasida</taxon>
        <taxon>Coccidia</taxon>
        <taxon>Eucoccidiorida</taxon>
        <taxon>Eimeriorina</taxon>
        <taxon>Sarcocystidae</taxon>
        <taxon>Neospora</taxon>
    </lineage>
</organism>
<feature type="region of interest" description="Disordered" evidence="1">
    <location>
        <begin position="181"/>
        <end position="204"/>
    </location>
</feature>
<evidence type="ECO:0000256" key="1">
    <source>
        <dbReference type="SAM" id="MobiDB-lite"/>
    </source>
</evidence>
<evidence type="ECO:0000313" key="2">
    <source>
        <dbReference type="EMBL" id="CBZ51371.1"/>
    </source>
</evidence>
<dbReference type="GeneID" id="13440356"/>
<dbReference type="RefSeq" id="XP_003881404.1">
    <property type="nucleotide sequence ID" value="XM_003881355.1"/>
</dbReference>
<dbReference type="OMA" id="SSETHML"/>
<name>F0VAZ5_NEOCL</name>
<sequence length="410" mass="46151">MTDFFSCFPSAFCGLRRRLRHKGEKNDQISIQGTVTMVHDSSSPISIASPSPTQKMFCSLHQKFSPVLPRRKRRIPVLPSLASSAYSTCCDGQNSSPLIACSETGDGNSETPILQNRPAIGPGESQLSSALQVTLSSQHKLKSDRIAFSSDLESFLSSRTPPRANVAEKSDFNTKEFHGVRQSTPVGFPQSKQLPHPPLEHISGEKMRPRRNTAVGVVFQPCLYSPEEKEEMIRGFTGWEEDKTAWCNRRRNATTNRQTLPKVRCRRLPDTKARMDPSPAITLLDDGHFIFIGNRNTVAGDDTHAPRAQDTTVQQMPSTPADAARATLRFDRFSFRRGMHKNRLQKTARLENHFEDKERNGKQEAFRPPFSDREIDDEFFNLGDGLKVGDEDLLFLSDMTAYIDCRFVDD</sequence>
<dbReference type="Proteomes" id="UP000007494">
    <property type="component" value="Chromosome IX"/>
</dbReference>
<keyword evidence="4" id="KW-1185">Reference proteome</keyword>
<accession>F0VAZ5</accession>
<proteinExistence type="predicted"/>
<dbReference type="AlphaFoldDB" id="F0VAZ5"/>
<reference evidence="2" key="2">
    <citation type="submission" date="2011-03" db="EMBL/GenBank/DDBJ databases">
        <title>Comparative genomics and transcriptomics of Neospora caninum and Toxoplasma gondii.</title>
        <authorList>
            <person name="Reid A.J."/>
            <person name="Sohal A."/>
            <person name="Harris D."/>
            <person name="Quail M."/>
            <person name="Sanders M."/>
            <person name="Berriman M."/>
            <person name="Wastling J.M."/>
            <person name="Pain A."/>
        </authorList>
    </citation>
    <scope>NUCLEOTIDE SEQUENCE</scope>
    <source>
        <strain evidence="2">Liverpool</strain>
    </source>
</reference>